<sequence length="149" mass="16252">MTTRSPLVDALGMQPHPEGGWYAETWKASFQIPKEVLGAPYTGPRPAATAVYFLLHPGEVSQWHTVVSDELWLWHAGSPVLLTLGGSGDAPEAQEEIVLGMDVAARQRPQVLVPGTVWQTARPLGDEPALVTCIVAPGFHFDDFRLIEE</sequence>
<reference evidence="2" key="1">
    <citation type="submission" date="2020-08" db="EMBL/GenBank/DDBJ databases">
        <authorList>
            <person name="Uke A."/>
            <person name="Chhe C."/>
            <person name="Baramee S."/>
            <person name="Kosugi A."/>
        </authorList>
    </citation>
    <scope>NUCLEOTIDE SEQUENCE</scope>
    <source>
        <strain evidence="2">DA-C8</strain>
    </source>
</reference>
<dbReference type="SUPFAM" id="SSF51182">
    <property type="entry name" value="RmlC-like cupins"/>
    <property type="match status" value="1"/>
</dbReference>
<dbReference type="PANTHER" id="PTHR33387:SF3">
    <property type="entry name" value="DUF985 DOMAIN-CONTAINING PROTEIN"/>
    <property type="match status" value="1"/>
</dbReference>
<dbReference type="EMBL" id="BMAQ01000014">
    <property type="protein sequence ID" value="GFR38226.1"/>
    <property type="molecule type" value="Genomic_DNA"/>
</dbReference>
<name>A0A916VG78_9BACL</name>
<evidence type="ECO:0000259" key="1">
    <source>
        <dbReference type="Pfam" id="PF06172"/>
    </source>
</evidence>
<proteinExistence type="predicted"/>
<feature type="domain" description="DUF985" evidence="1">
    <location>
        <begin position="7"/>
        <end position="146"/>
    </location>
</feature>
<dbReference type="AlphaFoldDB" id="A0A916VG78"/>
<dbReference type="PANTHER" id="PTHR33387">
    <property type="entry name" value="RMLC-LIKE JELLY ROLL FOLD PROTEIN"/>
    <property type="match status" value="1"/>
</dbReference>
<dbReference type="CDD" id="cd06121">
    <property type="entry name" value="cupin_YML079wp"/>
    <property type="match status" value="1"/>
</dbReference>
<dbReference type="Gene3D" id="2.60.120.10">
    <property type="entry name" value="Jelly Rolls"/>
    <property type="match status" value="1"/>
</dbReference>
<organism evidence="2 3">
    <name type="scientific">Insulibacter thermoxylanivorax</name>
    <dbReference type="NCBI Taxonomy" id="2749268"/>
    <lineage>
        <taxon>Bacteria</taxon>
        <taxon>Bacillati</taxon>
        <taxon>Bacillota</taxon>
        <taxon>Bacilli</taxon>
        <taxon>Bacillales</taxon>
        <taxon>Paenibacillaceae</taxon>
        <taxon>Insulibacter</taxon>
    </lineage>
</organism>
<reference evidence="2" key="2">
    <citation type="journal article" date="2021" name="Data Brief">
        <title>Draft genome sequence data of the facultative, thermophilic, xylanolytic bacterium Paenibacillus sp. strain DA-C8.</title>
        <authorList>
            <person name="Chhe C."/>
            <person name="Uke A."/>
            <person name="Baramee S."/>
            <person name="Ungkulpasvich U."/>
            <person name="Tachaapaikoon C."/>
            <person name="Pason P."/>
            <person name="Waeonukul R."/>
            <person name="Ratanakhanokchai K."/>
            <person name="Kosugi A."/>
        </authorList>
    </citation>
    <scope>NUCLEOTIDE SEQUENCE</scope>
    <source>
        <strain evidence="2">DA-C8</strain>
    </source>
</reference>
<evidence type="ECO:0000313" key="2">
    <source>
        <dbReference type="EMBL" id="GFR38226.1"/>
    </source>
</evidence>
<accession>A0A916VG78</accession>
<dbReference type="InterPro" id="IPR039935">
    <property type="entry name" value="YML079W-like"/>
</dbReference>
<comment type="caution">
    <text evidence="2">The sequence shown here is derived from an EMBL/GenBank/DDBJ whole genome shotgun (WGS) entry which is preliminary data.</text>
</comment>
<dbReference type="InterPro" id="IPR011051">
    <property type="entry name" value="RmlC_Cupin_sf"/>
</dbReference>
<gene>
    <name evidence="2" type="ORF">PRECH8_15220</name>
</gene>
<protein>
    <submittedName>
        <fullName evidence="2">Cupin</fullName>
    </submittedName>
</protein>
<dbReference type="Proteomes" id="UP000654993">
    <property type="component" value="Unassembled WGS sequence"/>
</dbReference>
<dbReference type="InterPro" id="IPR009327">
    <property type="entry name" value="Cupin_DUF985"/>
</dbReference>
<dbReference type="Pfam" id="PF06172">
    <property type="entry name" value="Cupin_5"/>
    <property type="match status" value="1"/>
</dbReference>
<dbReference type="InterPro" id="IPR014710">
    <property type="entry name" value="RmlC-like_jellyroll"/>
</dbReference>
<evidence type="ECO:0000313" key="3">
    <source>
        <dbReference type="Proteomes" id="UP000654993"/>
    </source>
</evidence>
<dbReference type="RefSeq" id="WP_200966478.1">
    <property type="nucleotide sequence ID" value="NZ_BMAQ01000014.1"/>
</dbReference>
<keyword evidence="3" id="KW-1185">Reference proteome</keyword>